<name>A0A0M8K9N2_9CHLR</name>
<dbReference type="FunFam" id="3.40.50.300:FF:000127">
    <property type="entry name" value="Ribose import ATP-binding protein RbsA"/>
    <property type="match status" value="1"/>
</dbReference>
<feature type="domain" description="ABC transporter" evidence="9">
    <location>
        <begin position="7"/>
        <end position="242"/>
    </location>
</feature>
<evidence type="ECO:0000313" key="12">
    <source>
        <dbReference type="Proteomes" id="UP000037784"/>
    </source>
</evidence>
<sequence length="516" mass="56943">MSAEVVLEVRNITKTFPGVVANDNVSLTLHRGEVLALLGENGAGKSTLMNIIYGLYHPDSGEIIVKGKKVQLGSPREAIEHGIGMVHQHFMLVPVMSVVENVMLGIESTSGPFLNKREAAERIRQISEQYGLKVDPYAIVEDLPVGVRQRVEIIKTLYREADILILDEPTAVLTPQEVDELFEIIEALTSQGKSVIFISHKLKEVLTIADRITVLRRGKVVGTVRPEETNEQQLAEMMVGRSVLLRVEKPPRDAGMPVLEVEDLWVRDDTGHMAVRGVSFTLYAGEILGIAGVQGNGQTELVKALSGLKHVEKGHIRIAGQPVTNLSPRTFYELGLGHVPEDRQHDGLILSLPIKDNIILNTYYKPPYSENMVLKHDVIAETAERLVKEFDVRTPGIYTRAGALSGGNQQKVIIAREFSRPIRVLYAVQPTRGLDVGSIEYIHRRLVEKRNEGAAVLLVSTELDEILSLSDRVAVMYEGQIMAILPVEEATAERLGLLMAGIREESTPPKTPAAND</sequence>
<protein>
    <submittedName>
        <fullName evidence="11">Heme ABC transporter ATP-binding protein</fullName>
    </submittedName>
    <submittedName>
        <fullName evidence="10">Simple sugar transport system ATP-binding protein</fullName>
        <ecNumber evidence="10">3.6.3.17</ecNumber>
    </submittedName>
</protein>
<dbReference type="Gene3D" id="3.40.50.300">
    <property type="entry name" value="P-loop containing nucleotide triphosphate hydrolases"/>
    <property type="match status" value="2"/>
</dbReference>
<dbReference type="InParanoid" id="A0A0M8K9N2"/>
<evidence type="ECO:0000256" key="2">
    <source>
        <dbReference type="ARBA" id="ARBA00022448"/>
    </source>
</evidence>
<dbReference type="PANTHER" id="PTHR43790:SF4">
    <property type="entry name" value="GUANOSINE IMPORT ATP-BINDING PROTEIN NUPO"/>
    <property type="match status" value="1"/>
</dbReference>
<dbReference type="AlphaFoldDB" id="A0A0M8K9N2"/>
<proteinExistence type="predicted"/>
<evidence type="ECO:0000256" key="7">
    <source>
        <dbReference type="ARBA" id="ARBA00022967"/>
    </source>
</evidence>
<evidence type="ECO:0000256" key="6">
    <source>
        <dbReference type="ARBA" id="ARBA00022840"/>
    </source>
</evidence>
<evidence type="ECO:0000313" key="10">
    <source>
        <dbReference type="EMBL" id="GAP63126.1"/>
    </source>
</evidence>
<dbReference type="FunCoup" id="A0A0M8K9N2">
    <property type="interactions" value="52"/>
</dbReference>
<dbReference type="Proteomes" id="UP000050502">
    <property type="component" value="Unassembled WGS sequence"/>
</dbReference>
<dbReference type="Proteomes" id="UP000037784">
    <property type="component" value="Unassembled WGS sequence"/>
</dbReference>
<dbReference type="PROSITE" id="PS00211">
    <property type="entry name" value="ABC_TRANSPORTER_1"/>
    <property type="match status" value="1"/>
</dbReference>
<evidence type="ECO:0000256" key="4">
    <source>
        <dbReference type="ARBA" id="ARBA00022737"/>
    </source>
</evidence>
<dbReference type="InterPro" id="IPR027417">
    <property type="entry name" value="P-loop_NTPase"/>
</dbReference>
<dbReference type="GO" id="GO:0016887">
    <property type="term" value="F:ATP hydrolysis activity"/>
    <property type="evidence" value="ECO:0007669"/>
    <property type="project" value="InterPro"/>
</dbReference>
<reference evidence="11 13" key="2">
    <citation type="submission" date="2015-07" db="EMBL/GenBank/DDBJ databases">
        <title>Whole genome sequence of Ardenticatena maritima DSM 23922.</title>
        <authorList>
            <person name="Hemp J."/>
            <person name="Ward L.M."/>
            <person name="Pace L.A."/>
            <person name="Fischer W.W."/>
        </authorList>
    </citation>
    <scope>NUCLEOTIDE SEQUENCE [LARGE SCALE GENOMIC DNA]</scope>
    <source>
        <strain evidence="11 13">110S</strain>
    </source>
</reference>
<keyword evidence="3" id="KW-1003">Cell membrane</keyword>
<gene>
    <name evidence="10" type="ORF">ARMA_1549</name>
    <name evidence="11" type="ORF">SE16_00800</name>
</gene>
<comment type="subcellular location">
    <subcellularLocation>
        <location evidence="1">Cell membrane</location>
        <topology evidence="1">Peripheral membrane protein</topology>
    </subcellularLocation>
</comment>
<dbReference type="SUPFAM" id="SSF52540">
    <property type="entry name" value="P-loop containing nucleoside triphosphate hydrolases"/>
    <property type="match status" value="2"/>
</dbReference>
<dbReference type="GO" id="GO:0005524">
    <property type="term" value="F:ATP binding"/>
    <property type="evidence" value="ECO:0007669"/>
    <property type="project" value="UniProtKB-KW"/>
</dbReference>
<dbReference type="InterPro" id="IPR050107">
    <property type="entry name" value="ABC_carbohydrate_import_ATPase"/>
</dbReference>
<keyword evidence="6 10" id="KW-0067">ATP-binding</keyword>
<evidence type="ECO:0000256" key="8">
    <source>
        <dbReference type="ARBA" id="ARBA00023136"/>
    </source>
</evidence>
<dbReference type="Pfam" id="PF00005">
    <property type="entry name" value="ABC_tran"/>
    <property type="match status" value="2"/>
</dbReference>
<comment type="caution">
    <text evidence="10">The sequence shown here is derived from an EMBL/GenBank/DDBJ whole genome shotgun (WGS) entry which is preliminary data.</text>
</comment>
<keyword evidence="5" id="KW-0547">Nucleotide-binding</keyword>
<dbReference type="STRING" id="872965.SE16_00800"/>
<dbReference type="RefSeq" id="WP_054492999.1">
    <property type="nucleotide sequence ID" value="NZ_BBZA01000116.1"/>
</dbReference>
<reference evidence="12" key="3">
    <citation type="submission" date="2015-08" db="EMBL/GenBank/DDBJ databases">
        <title>Draft Genome Sequence of a Heterotrophic Facultative Anaerobic Bacterium Ardenticatena maritima Strain 110S.</title>
        <authorList>
            <person name="Kawaichi S."/>
            <person name="Yoshida T."/>
            <person name="Sako Y."/>
            <person name="Nakamura R."/>
        </authorList>
    </citation>
    <scope>NUCLEOTIDE SEQUENCE [LARGE SCALE GENOMIC DNA]</scope>
    <source>
        <strain evidence="12">110S</strain>
    </source>
</reference>
<evidence type="ECO:0000259" key="9">
    <source>
        <dbReference type="PROSITE" id="PS50893"/>
    </source>
</evidence>
<dbReference type="PROSITE" id="PS50893">
    <property type="entry name" value="ABC_TRANSPORTER_2"/>
    <property type="match status" value="2"/>
</dbReference>
<dbReference type="InterPro" id="IPR003439">
    <property type="entry name" value="ABC_transporter-like_ATP-bd"/>
</dbReference>
<reference evidence="10 12" key="1">
    <citation type="journal article" date="2015" name="Genome Announc.">
        <title>Draft Genome Sequence of a Heterotrophic Facultative Anaerobic Thermophilic Bacterium, Ardenticatena maritima Strain 110ST.</title>
        <authorList>
            <person name="Kawaichi S."/>
            <person name="Yoshida T."/>
            <person name="Sako Y."/>
            <person name="Nakamura R."/>
        </authorList>
    </citation>
    <scope>NUCLEOTIDE SEQUENCE [LARGE SCALE GENOMIC DNA]</scope>
    <source>
        <strain evidence="10 12">110S</strain>
    </source>
</reference>
<dbReference type="InterPro" id="IPR017871">
    <property type="entry name" value="ABC_transporter-like_CS"/>
</dbReference>
<dbReference type="EMBL" id="BBZA01000116">
    <property type="protein sequence ID" value="GAP63126.1"/>
    <property type="molecule type" value="Genomic_DNA"/>
</dbReference>
<dbReference type="EMBL" id="LGKN01000003">
    <property type="protein sequence ID" value="KPL89108.1"/>
    <property type="molecule type" value="Genomic_DNA"/>
</dbReference>
<dbReference type="GO" id="GO:0005886">
    <property type="term" value="C:plasma membrane"/>
    <property type="evidence" value="ECO:0007669"/>
    <property type="project" value="UniProtKB-SubCell"/>
</dbReference>
<dbReference type="EC" id="3.6.3.17" evidence="10"/>
<evidence type="ECO:0000256" key="3">
    <source>
        <dbReference type="ARBA" id="ARBA00022475"/>
    </source>
</evidence>
<keyword evidence="12" id="KW-1185">Reference proteome</keyword>
<evidence type="ECO:0000313" key="11">
    <source>
        <dbReference type="EMBL" id="KPL89108.1"/>
    </source>
</evidence>
<keyword evidence="7" id="KW-1278">Translocase</keyword>
<keyword evidence="10" id="KW-0762">Sugar transport</keyword>
<dbReference type="SMART" id="SM00382">
    <property type="entry name" value="AAA"/>
    <property type="match status" value="1"/>
</dbReference>
<dbReference type="PANTHER" id="PTHR43790">
    <property type="entry name" value="CARBOHYDRATE TRANSPORT ATP-BINDING PROTEIN MG119-RELATED"/>
    <property type="match status" value="1"/>
</dbReference>
<evidence type="ECO:0000256" key="1">
    <source>
        <dbReference type="ARBA" id="ARBA00004202"/>
    </source>
</evidence>
<dbReference type="InterPro" id="IPR003593">
    <property type="entry name" value="AAA+_ATPase"/>
</dbReference>
<dbReference type="OrthoDB" id="9771863at2"/>
<evidence type="ECO:0000256" key="5">
    <source>
        <dbReference type="ARBA" id="ARBA00022741"/>
    </source>
</evidence>
<feature type="domain" description="ABC transporter" evidence="9">
    <location>
        <begin position="259"/>
        <end position="503"/>
    </location>
</feature>
<keyword evidence="8" id="KW-0472">Membrane</keyword>
<accession>A0A0M8K9N2</accession>
<organism evidence="10 12">
    <name type="scientific">Ardenticatena maritima</name>
    <dbReference type="NCBI Taxonomy" id="872965"/>
    <lineage>
        <taxon>Bacteria</taxon>
        <taxon>Bacillati</taxon>
        <taxon>Chloroflexota</taxon>
        <taxon>Ardenticatenia</taxon>
        <taxon>Ardenticatenales</taxon>
        <taxon>Ardenticatenaceae</taxon>
        <taxon>Ardenticatena</taxon>
    </lineage>
</organism>
<dbReference type="CDD" id="cd03216">
    <property type="entry name" value="ABC_Carb_Monos_I"/>
    <property type="match status" value="1"/>
</dbReference>
<keyword evidence="10" id="KW-0378">Hydrolase</keyword>
<dbReference type="CDD" id="cd03215">
    <property type="entry name" value="ABC_Carb_Monos_II"/>
    <property type="match status" value="1"/>
</dbReference>
<evidence type="ECO:0000313" key="13">
    <source>
        <dbReference type="Proteomes" id="UP000050502"/>
    </source>
</evidence>
<dbReference type="PATRIC" id="fig|872965.6.peg.101"/>
<keyword evidence="2" id="KW-0813">Transport</keyword>
<keyword evidence="4" id="KW-0677">Repeat</keyword>